<accession>A0ACC2WZK5</accession>
<dbReference type="EMBL" id="JASBWU010000013">
    <property type="protein sequence ID" value="KAJ9116898.1"/>
    <property type="molecule type" value="Genomic_DNA"/>
</dbReference>
<proteinExistence type="predicted"/>
<sequence>MNQILRDMLETSIPSFNEEHHIPVSESSQDFRIMLLIITGRPQDVLGRPPTSWDHVVRLYRPVDKYRLDGHQHWFSQLCAEEAAKTPVQALIMACGQPIIDITLARYAIAEGFSKTTTSKMHDPDHFDDAKSQYESSGVYRRVAHMLDASNMKLRFRIKLGFKGSMAYSHIFEDLASVSVPNWNDLANHFVANARYIEYRLDKSIAEQDEERKDPTASARDTVACTSLPYTVGEFLNNHETITVPTSIVNFPPIGQDKGRGEDLLCFPVDTASYIHQDDIHIDMGLHFHISARRAVVLAFSNDAIQVWMQAHVEGQRSFLIAR</sequence>
<dbReference type="Proteomes" id="UP001243375">
    <property type="component" value="Unassembled WGS sequence"/>
</dbReference>
<comment type="caution">
    <text evidence="1">The sequence shown here is derived from an EMBL/GenBank/DDBJ whole genome shotgun (WGS) entry which is preliminary data.</text>
</comment>
<evidence type="ECO:0000313" key="2">
    <source>
        <dbReference type="Proteomes" id="UP001243375"/>
    </source>
</evidence>
<protein>
    <submittedName>
        <fullName evidence="1">Uncharacterized protein</fullName>
    </submittedName>
</protein>
<evidence type="ECO:0000313" key="1">
    <source>
        <dbReference type="EMBL" id="KAJ9116898.1"/>
    </source>
</evidence>
<gene>
    <name evidence="1" type="ORF">QFC22_004555</name>
</gene>
<organism evidence="1 2">
    <name type="scientific">Naganishia vaughanmartiniae</name>
    <dbReference type="NCBI Taxonomy" id="1424756"/>
    <lineage>
        <taxon>Eukaryota</taxon>
        <taxon>Fungi</taxon>
        <taxon>Dikarya</taxon>
        <taxon>Basidiomycota</taxon>
        <taxon>Agaricomycotina</taxon>
        <taxon>Tremellomycetes</taxon>
        <taxon>Filobasidiales</taxon>
        <taxon>Filobasidiaceae</taxon>
        <taxon>Naganishia</taxon>
    </lineage>
</organism>
<reference evidence="1" key="1">
    <citation type="submission" date="2023-04" db="EMBL/GenBank/DDBJ databases">
        <title>Draft Genome sequencing of Naganishia species isolated from polar environments using Oxford Nanopore Technology.</title>
        <authorList>
            <person name="Leo P."/>
            <person name="Venkateswaran K."/>
        </authorList>
    </citation>
    <scope>NUCLEOTIDE SEQUENCE</scope>
    <source>
        <strain evidence="1">MNA-CCFEE 5425</strain>
    </source>
</reference>
<name>A0ACC2WZK5_9TREE</name>
<keyword evidence="2" id="KW-1185">Reference proteome</keyword>